<dbReference type="GO" id="GO:0060271">
    <property type="term" value="P:cilium assembly"/>
    <property type="evidence" value="ECO:0007669"/>
    <property type="project" value="TreeGrafter"/>
</dbReference>
<evidence type="ECO:0000259" key="9">
    <source>
        <dbReference type="Pfam" id="PF15311"/>
    </source>
</evidence>
<sequence>MVNQIDAREVLYYLNELGYKNISQVQLKEFMKDLKKLIKYDQRQHQRTEKGETNAQDSLSASPCKAKAKSKHQPNPTTKCITVEIKRPKYRTDSAVPISICSVRPDKTSDQASSPMKVCDYASNNKASRRCSLFTGNLETVYQRSSALSADSSNNDCLDLNLRGKEMSGVVKVTHRNKNFQGSESSIGQSNIFTSEVKSCYSQGTGRTRSRTIGSSRSDLKPKSSFIRPRVTVKPARSDPVARYQFYQQEWSKCKLPGEDNHLRLRWAIREKLLGGPSVETLLGTTPSSCRSKSR</sequence>
<evidence type="ECO:0000313" key="11">
    <source>
        <dbReference type="RefSeq" id="XP_025833783.1"/>
    </source>
</evidence>
<accession>A0A7F5RCT9</accession>
<dbReference type="CTD" id="219844"/>
<evidence type="ECO:0000256" key="1">
    <source>
        <dbReference type="ARBA" id="ARBA00004114"/>
    </source>
</evidence>
<keyword evidence="5" id="KW-0970">Cilium biogenesis/degradation</keyword>
<dbReference type="InParanoid" id="A0A7F5RCT9"/>
<gene>
    <name evidence="11" type="primary">LOC108739834</name>
</gene>
<organism evidence="10 11">
    <name type="scientific">Agrilus planipennis</name>
    <name type="common">Emerald ash borer</name>
    <name type="synonym">Agrilus marcopoli</name>
    <dbReference type="NCBI Taxonomy" id="224129"/>
    <lineage>
        <taxon>Eukaryota</taxon>
        <taxon>Metazoa</taxon>
        <taxon>Ecdysozoa</taxon>
        <taxon>Arthropoda</taxon>
        <taxon>Hexapoda</taxon>
        <taxon>Insecta</taxon>
        <taxon>Pterygota</taxon>
        <taxon>Neoptera</taxon>
        <taxon>Endopterygota</taxon>
        <taxon>Coleoptera</taxon>
        <taxon>Polyphaga</taxon>
        <taxon>Elateriformia</taxon>
        <taxon>Buprestoidea</taxon>
        <taxon>Buprestidae</taxon>
        <taxon>Agrilinae</taxon>
        <taxon>Agrilus</taxon>
    </lineage>
</organism>
<dbReference type="PANTHER" id="PTHR34174:SF1">
    <property type="entry name" value="CENTRIOLAR AND CILIOGENESIS-ASSOCIATED PROTEIN HYLS1"/>
    <property type="match status" value="1"/>
</dbReference>
<evidence type="ECO:0000256" key="5">
    <source>
        <dbReference type="ARBA" id="ARBA00022794"/>
    </source>
</evidence>
<evidence type="ECO:0000256" key="4">
    <source>
        <dbReference type="ARBA" id="ARBA00022490"/>
    </source>
</evidence>
<dbReference type="AlphaFoldDB" id="A0A7F5RCT9"/>
<dbReference type="GO" id="GO:0097730">
    <property type="term" value="C:non-motile cilium"/>
    <property type="evidence" value="ECO:0007669"/>
    <property type="project" value="TreeGrafter"/>
</dbReference>
<keyword evidence="10" id="KW-1185">Reference proteome</keyword>
<feature type="domain" description="Centriolar and ciliogenesis-associated protein HYLS1 C-terminal" evidence="9">
    <location>
        <begin position="234"/>
        <end position="274"/>
    </location>
</feature>
<dbReference type="OrthoDB" id="6343432at2759"/>
<evidence type="ECO:0000313" key="10">
    <source>
        <dbReference type="Proteomes" id="UP000192223"/>
    </source>
</evidence>
<evidence type="ECO:0000256" key="6">
    <source>
        <dbReference type="ARBA" id="ARBA00023212"/>
    </source>
</evidence>
<dbReference type="GO" id="GO:0005814">
    <property type="term" value="C:centriole"/>
    <property type="evidence" value="ECO:0007669"/>
    <property type="project" value="UniProtKB-SubCell"/>
</dbReference>
<name>A0A7F5RCT9_AGRPL</name>
<keyword evidence="6" id="KW-0206">Cytoskeleton</keyword>
<feature type="region of interest" description="Disordered" evidence="8">
    <location>
        <begin position="203"/>
        <end position="223"/>
    </location>
</feature>
<feature type="region of interest" description="Disordered" evidence="8">
    <location>
        <begin position="43"/>
        <end position="76"/>
    </location>
</feature>
<evidence type="ECO:0000256" key="2">
    <source>
        <dbReference type="ARBA" id="ARBA00004138"/>
    </source>
</evidence>
<evidence type="ECO:0000256" key="8">
    <source>
        <dbReference type="SAM" id="MobiDB-lite"/>
    </source>
</evidence>
<dbReference type="GeneID" id="108739834"/>
<protein>
    <submittedName>
        <fullName evidence="11">Hydrolethalus syndrome protein 1 homolog</fullName>
    </submittedName>
</protein>
<evidence type="ECO:0000256" key="3">
    <source>
        <dbReference type="ARBA" id="ARBA00010091"/>
    </source>
</evidence>
<feature type="compositionally biased region" description="Low complexity" evidence="8">
    <location>
        <begin position="204"/>
        <end position="217"/>
    </location>
</feature>
<comment type="similarity">
    <text evidence="3">Belongs to the HYLS1 family.</text>
</comment>
<evidence type="ECO:0000256" key="7">
    <source>
        <dbReference type="ARBA" id="ARBA00023273"/>
    </source>
</evidence>
<reference evidence="11" key="1">
    <citation type="submission" date="2025-08" db="UniProtKB">
        <authorList>
            <consortium name="RefSeq"/>
        </authorList>
    </citation>
    <scope>IDENTIFICATION</scope>
    <source>
        <tissue evidence="11">Entire body</tissue>
    </source>
</reference>
<feature type="compositionally biased region" description="Basic and acidic residues" evidence="8">
    <location>
        <begin position="43"/>
        <end position="52"/>
    </location>
</feature>
<dbReference type="KEGG" id="apln:108739834"/>
<dbReference type="Pfam" id="PF15311">
    <property type="entry name" value="HYLS1_C"/>
    <property type="match status" value="1"/>
</dbReference>
<dbReference type="RefSeq" id="XP_025833783.1">
    <property type="nucleotide sequence ID" value="XM_025977998.1"/>
</dbReference>
<dbReference type="Proteomes" id="UP000192223">
    <property type="component" value="Unplaced"/>
</dbReference>
<dbReference type="InterPro" id="IPR052319">
    <property type="entry name" value="Centriolar_ciliogenesis_assoc"/>
</dbReference>
<dbReference type="PANTHER" id="PTHR34174">
    <property type="entry name" value="HYDROLETHALUS SYNDROME PROTEIN 1"/>
    <property type="match status" value="1"/>
</dbReference>
<keyword evidence="4" id="KW-0963">Cytoplasm</keyword>
<comment type="subcellular location">
    <subcellularLocation>
        <location evidence="2">Cell projection</location>
        <location evidence="2">Cilium</location>
    </subcellularLocation>
    <subcellularLocation>
        <location evidence="1">Cytoplasm</location>
        <location evidence="1">Cytoskeleton</location>
        <location evidence="1">Microtubule organizing center</location>
        <location evidence="1">Centrosome</location>
        <location evidence="1">Centriole</location>
    </subcellularLocation>
</comment>
<keyword evidence="7" id="KW-0966">Cell projection</keyword>
<proteinExistence type="inferred from homology"/>
<dbReference type="InterPro" id="IPR027918">
    <property type="entry name" value="HYLS1_C_dom"/>
</dbReference>